<comment type="caution">
    <text evidence="1">The sequence shown here is derived from an EMBL/GenBank/DDBJ whole genome shotgun (WGS) entry which is preliminary data.</text>
</comment>
<evidence type="ECO:0000313" key="2">
    <source>
        <dbReference type="Proteomes" id="UP000517523"/>
    </source>
</evidence>
<keyword evidence="1" id="KW-0413">Isomerase</keyword>
<dbReference type="AlphaFoldDB" id="A0A839TVW4"/>
<protein>
    <submittedName>
        <fullName evidence="1">Sugar phosphate isomerase/epimerase</fullName>
    </submittedName>
</protein>
<reference evidence="1 2" key="1">
    <citation type="submission" date="2020-08" db="EMBL/GenBank/DDBJ databases">
        <title>Genomic Encyclopedia of Type Strains, Phase III (KMG-III): the genomes of soil and plant-associated and newly described type strains.</title>
        <authorList>
            <person name="Whitman W."/>
        </authorList>
    </citation>
    <scope>NUCLEOTIDE SEQUENCE [LARGE SCALE GENOMIC DNA]</scope>
    <source>
        <strain evidence="1 2">CECT 5831</strain>
    </source>
</reference>
<sequence>MAEIMDALKAVHYEGWLTLELWHRQDTGAFRSMKEDSHRSIEHLRHLGAMQ</sequence>
<dbReference type="RefSeq" id="WP_246426669.1">
    <property type="nucleotide sequence ID" value="NZ_JACHXJ010000003.1"/>
</dbReference>
<gene>
    <name evidence="1" type="ORF">FHS19_003502</name>
</gene>
<dbReference type="Proteomes" id="UP000517523">
    <property type="component" value="Unassembled WGS sequence"/>
</dbReference>
<accession>A0A839TVW4</accession>
<name>A0A839TVW4_9BACL</name>
<dbReference type="Gene3D" id="3.20.20.150">
    <property type="entry name" value="Divalent-metal-dependent TIM barrel enzymes"/>
    <property type="match status" value="1"/>
</dbReference>
<organism evidence="1 2">
    <name type="scientific">Paenibacillus rhizosphaerae</name>
    <dbReference type="NCBI Taxonomy" id="297318"/>
    <lineage>
        <taxon>Bacteria</taxon>
        <taxon>Bacillati</taxon>
        <taxon>Bacillota</taxon>
        <taxon>Bacilli</taxon>
        <taxon>Bacillales</taxon>
        <taxon>Paenibacillaceae</taxon>
        <taxon>Paenibacillus</taxon>
    </lineage>
</organism>
<dbReference type="EMBL" id="JACHXJ010000003">
    <property type="protein sequence ID" value="MBB3128827.1"/>
    <property type="molecule type" value="Genomic_DNA"/>
</dbReference>
<dbReference type="SUPFAM" id="SSF51658">
    <property type="entry name" value="Xylose isomerase-like"/>
    <property type="match status" value="1"/>
</dbReference>
<dbReference type="GO" id="GO:0016853">
    <property type="term" value="F:isomerase activity"/>
    <property type="evidence" value="ECO:0007669"/>
    <property type="project" value="UniProtKB-KW"/>
</dbReference>
<dbReference type="InterPro" id="IPR036237">
    <property type="entry name" value="Xyl_isomerase-like_sf"/>
</dbReference>
<proteinExistence type="predicted"/>
<evidence type="ECO:0000313" key="1">
    <source>
        <dbReference type="EMBL" id="MBB3128827.1"/>
    </source>
</evidence>